<protein>
    <recommendedName>
        <fullName evidence="6">Resolvase/invertase-type recombinase catalytic domain-containing protein</fullName>
    </recommendedName>
</protein>
<dbReference type="InterPro" id="IPR038109">
    <property type="entry name" value="DNA_bind_recomb_sf"/>
</dbReference>
<dbReference type="CDD" id="cd03768">
    <property type="entry name" value="SR_ResInv"/>
    <property type="match status" value="1"/>
</dbReference>
<reference evidence="4 5" key="1">
    <citation type="submission" date="2012-02" db="EMBL/GenBank/DDBJ databases">
        <title>The Genome Sequence of Parabacteroides merdae CL03T12C32.</title>
        <authorList>
            <consortium name="The Broad Institute Genome Sequencing Platform"/>
            <person name="Earl A."/>
            <person name="Ward D."/>
            <person name="Feldgarden M."/>
            <person name="Gevers D."/>
            <person name="Zitomersky N.L."/>
            <person name="Coyne M.J."/>
            <person name="Comstock L.E."/>
            <person name="Young S.K."/>
            <person name="Zeng Q."/>
            <person name="Gargeya S."/>
            <person name="Fitzgerald M."/>
            <person name="Haas B."/>
            <person name="Abouelleil A."/>
            <person name="Alvarado L."/>
            <person name="Arachchi H.M."/>
            <person name="Berlin A."/>
            <person name="Chapman S.B."/>
            <person name="Gearin G."/>
            <person name="Goldberg J."/>
            <person name="Griggs A."/>
            <person name="Gujja S."/>
            <person name="Hansen M."/>
            <person name="Heiman D."/>
            <person name="Howarth C."/>
            <person name="Larimer J."/>
            <person name="Lui A."/>
            <person name="MacDonald P.J.P."/>
            <person name="McCowen C."/>
            <person name="Montmayeur A."/>
            <person name="Murphy C."/>
            <person name="Neiman D."/>
            <person name="Pearson M."/>
            <person name="Priest M."/>
            <person name="Roberts A."/>
            <person name="Saif S."/>
            <person name="Shea T."/>
            <person name="Sisk P."/>
            <person name="Stolte C."/>
            <person name="Sykes S."/>
            <person name="Wortman J."/>
            <person name="Nusbaum C."/>
            <person name="Birren B."/>
        </authorList>
    </citation>
    <scope>NUCLEOTIDE SEQUENCE [LARGE SCALE GENOMIC DNA]</scope>
    <source>
        <strain evidence="4 5">CL03T12C32</strain>
    </source>
</reference>
<feature type="domain" description="Recombinase" evidence="3">
    <location>
        <begin position="157"/>
        <end position="278"/>
    </location>
</feature>
<dbReference type="Pfam" id="PF07508">
    <property type="entry name" value="Recombinase"/>
    <property type="match status" value="1"/>
</dbReference>
<dbReference type="Gene3D" id="3.90.1750.20">
    <property type="entry name" value="Putative Large Serine Recombinase, Chain B, Domain 2"/>
    <property type="match status" value="1"/>
</dbReference>
<dbReference type="PATRIC" id="fig|999420.3.peg.1715"/>
<organism evidence="4 5">
    <name type="scientific">Parabacteroides merdae CL03T12C32</name>
    <dbReference type="NCBI Taxonomy" id="999420"/>
    <lineage>
        <taxon>Bacteria</taxon>
        <taxon>Pseudomonadati</taxon>
        <taxon>Bacteroidota</taxon>
        <taxon>Bacteroidia</taxon>
        <taxon>Bacteroidales</taxon>
        <taxon>Tannerellaceae</taxon>
        <taxon>Parabacteroides</taxon>
    </lineage>
</organism>
<dbReference type="SUPFAM" id="SSF53041">
    <property type="entry name" value="Resolvase-like"/>
    <property type="match status" value="1"/>
</dbReference>
<dbReference type="InterPro" id="IPR036162">
    <property type="entry name" value="Resolvase-like_N_sf"/>
</dbReference>
<dbReference type="InterPro" id="IPR050639">
    <property type="entry name" value="SSR_resolvase"/>
</dbReference>
<evidence type="ECO:0000259" key="2">
    <source>
        <dbReference type="PROSITE" id="PS51736"/>
    </source>
</evidence>
<dbReference type="InterPro" id="IPR011109">
    <property type="entry name" value="DNA_bind_recombinase_dom"/>
</dbReference>
<evidence type="ECO:0000259" key="3">
    <source>
        <dbReference type="PROSITE" id="PS51737"/>
    </source>
</evidence>
<sequence length="578" mass="66440">MKGAIYSRVSTEQQDYSKQTNELEDYAKRNGIEVVYVFEEKESGFNNNRPEFEKLRKLTKQDIDIILVWEISRISRRAIYLQQQVQEFTDKGICIYAKKDGFSTLNDDGSVNASTKMLIGFASIIAEQEAATLKERTISSKRNKILREGKSYTYYAPYGYDYNKETKMLSINEKQAQVVKRIFQLSIDGYSTERIAILLNAEKIPTKGKKENWTAGTVCNMLTNPVYKGEANYTLKKEKKAGSTYCKPMEVVTISTPAIIEKEQFELSLQKLAERTKRSNSFGTKYNPLLRGLIHCPHCDVKYVYNFGTNQYLCVNKYKKASNKNVHCTAKCISNKLDSIVWNVVKTFFYKELAAGKAQEQIEPLQAEIESYKRQILLLDGKQSELTARANIIVDAAIEIKIQFPNMPDLYANKMKEVEEINKEASKYQKEKERLEKLIHSNDARIKNINRASKESALVESITDETEKYDLVHKAIDKIMIFGEGKTSIIIVTFSTGQTIYLGYSSKSNSKYYTIFYPSSDIYFDIQTSKGYINHLKEKATINSDGSIYLGDLTGEVKEYSIIDFVNYLDIEENRRYY</sequence>
<feature type="coiled-coil region" evidence="1">
    <location>
        <begin position="411"/>
        <end position="438"/>
    </location>
</feature>
<keyword evidence="1" id="KW-0175">Coiled coil</keyword>
<dbReference type="HOGENOM" id="CLU_477219_0_0_10"/>
<dbReference type="PANTHER" id="PTHR30461:SF23">
    <property type="entry name" value="DNA RECOMBINASE-RELATED"/>
    <property type="match status" value="1"/>
</dbReference>
<dbReference type="AlphaFoldDB" id="K5ZRB3"/>
<dbReference type="PROSITE" id="PS51736">
    <property type="entry name" value="RECOMBINASES_3"/>
    <property type="match status" value="1"/>
</dbReference>
<feature type="domain" description="Resolvase/invertase-type recombinase catalytic" evidence="2">
    <location>
        <begin position="2"/>
        <end position="148"/>
    </location>
</feature>
<name>K5ZRB3_9BACT</name>
<evidence type="ECO:0008006" key="6">
    <source>
        <dbReference type="Google" id="ProtNLM"/>
    </source>
</evidence>
<comment type="caution">
    <text evidence="4">The sequence shown here is derived from an EMBL/GenBank/DDBJ whole genome shotgun (WGS) entry which is preliminary data.</text>
</comment>
<dbReference type="SMART" id="SM00857">
    <property type="entry name" value="Resolvase"/>
    <property type="match status" value="1"/>
</dbReference>
<evidence type="ECO:0000313" key="4">
    <source>
        <dbReference type="EMBL" id="EKN14066.1"/>
    </source>
</evidence>
<accession>K5ZRB3</accession>
<dbReference type="PANTHER" id="PTHR30461">
    <property type="entry name" value="DNA-INVERTASE FROM LAMBDOID PROPHAGE"/>
    <property type="match status" value="1"/>
</dbReference>
<dbReference type="InterPro" id="IPR006119">
    <property type="entry name" value="Resolv_N"/>
</dbReference>
<evidence type="ECO:0000256" key="1">
    <source>
        <dbReference type="SAM" id="Coils"/>
    </source>
</evidence>
<dbReference type="RefSeq" id="WP_005644784.1">
    <property type="nucleotide sequence ID" value="NZ_JH976453.1"/>
</dbReference>
<dbReference type="Proteomes" id="UP000006271">
    <property type="component" value="Unassembled WGS sequence"/>
</dbReference>
<proteinExistence type="predicted"/>
<dbReference type="GO" id="GO:0003677">
    <property type="term" value="F:DNA binding"/>
    <property type="evidence" value="ECO:0007669"/>
    <property type="project" value="InterPro"/>
</dbReference>
<dbReference type="PROSITE" id="PS51737">
    <property type="entry name" value="RECOMBINASE_DNA_BIND"/>
    <property type="match status" value="1"/>
</dbReference>
<evidence type="ECO:0000313" key="5">
    <source>
        <dbReference type="Proteomes" id="UP000006271"/>
    </source>
</evidence>
<dbReference type="Pfam" id="PF00239">
    <property type="entry name" value="Resolvase"/>
    <property type="match status" value="1"/>
</dbReference>
<dbReference type="EMBL" id="AGZQ01000007">
    <property type="protein sequence ID" value="EKN14066.1"/>
    <property type="molecule type" value="Genomic_DNA"/>
</dbReference>
<gene>
    <name evidence="4" type="ORF">HMPREF1060_01675</name>
</gene>
<dbReference type="GO" id="GO:0000150">
    <property type="term" value="F:DNA strand exchange activity"/>
    <property type="evidence" value="ECO:0007669"/>
    <property type="project" value="InterPro"/>
</dbReference>
<dbReference type="Gene3D" id="3.40.50.1390">
    <property type="entry name" value="Resolvase, N-terminal catalytic domain"/>
    <property type="match status" value="1"/>
</dbReference>